<dbReference type="GO" id="GO:0005759">
    <property type="term" value="C:mitochondrial matrix"/>
    <property type="evidence" value="ECO:0007669"/>
    <property type="project" value="TreeGrafter"/>
</dbReference>
<comment type="caution">
    <text evidence="4">The sequence shown here is derived from an EMBL/GenBank/DDBJ whole genome shotgun (WGS) entry which is preliminary data.</text>
</comment>
<dbReference type="GO" id="GO:0003723">
    <property type="term" value="F:RNA binding"/>
    <property type="evidence" value="ECO:0007669"/>
    <property type="project" value="TreeGrafter"/>
</dbReference>
<dbReference type="InterPro" id="IPR013584">
    <property type="entry name" value="RAP"/>
</dbReference>
<sequence>MDEQLFFKKLNGLCTSKEIFDFLSSVEVMSDTMASGALQRISEVEVDDNGLKNPEEVLENEVFRALCFQFEFESSKLSNTGLLSALQALIKLRIDPQSTLMASLLSEGEERLGKGELTVENLCALGESLLELEGPSCATLEQIVNHMQDKDIEKWSPREVVMVYKMLQVTVREGEQYQDLLNRLNSVTLAIVSQLSPKFTSIILNSLVVLHQTQAVPLVTALCKHSVKHVPYFTGDELVNVLEAFLYFGHHEQVFTEAVETHVPNSILTMHPQTVSKVMQYCCRKMILSKPIFDAVAEGLISDADRFTTDQIAECIIPFGTLNYLPPSASSLFKKLETILHTRFSHFQPHTLLKLLHSCVLIQRYPVNFLPKIFSPYFLQQLQAQPPGLDRIVTSQLTQLFLTVTLECPFYEGPKLLPKYRIKAFLTPCSSVDVHLVKRVKTGLLYLLKKRIYFASEVSTPYFYTVDIEIKLDEEGFVLPAAQCEEVHRRIALCVDGQNRFCINSHNLLGEEAIKQRHLQLLGYEVVQIPFFEIDSLQNCRKMAEYLHKKIFPHTYRLSC</sequence>
<feature type="non-terminal residue" evidence="4">
    <location>
        <position position="560"/>
    </location>
</feature>
<dbReference type="Pfam" id="PF08368">
    <property type="entry name" value="FAST_2"/>
    <property type="match status" value="1"/>
</dbReference>
<proteinExistence type="predicted"/>
<feature type="domain" description="RAP" evidence="3">
    <location>
        <begin position="491"/>
        <end position="549"/>
    </location>
</feature>
<gene>
    <name evidence="4" type="primary">Fastkd3</name>
    <name evidence="4" type="ORF">NYCGRA_R11586</name>
</gene>
<dbReference type="Pfam" id="PF06743">
    <property type="entry name" value="FAST_1"/>
    <property type="match status" value="1"/>
</dbReference>
<dbReference type="PANTHER" id="PTHR21228">
    <property type="entry name" value="FAST LEU-RICH DOMAIN-CONTAINING"/>
    <property type="match status" value="1"/>
</dbReference>
<evidence type="ECO:0000259" key="3">
    <source>
        <dbReference type="PROSITE" id="PS51286"/>
    </source>
</evidence>
<keyword evidence="5" id="KW-1185">Reference proteome</keyword>
<keyword evidence="2" id="KW-0496">Mitochondrion</keyword>
<dbReference type="InterPro" id="IPR013579">
    <property type="entry name" value="FAST_2"/>
</dbReference>
<dbReference type="AlphaFoldDB" id="A0A7L2GBI7"/>
<comment type="subcellular location">
    <subcellularLocation>
        <location evidence="1">Mitochondrion</location>
    </subcellularLocation>
</comment>
<evidence type="ECO:0000256" key="1">
    <source>
        <dbReference type="ARBA" id="ARBA00004173"/>
    </source>
</evidence>
<dbReference type="Proteomes" id="UP000567826">
    <property type="component" value="Unassembled WGS sequence"/>
</dbReference>
<dbReference type="EMBL" id="VWYG01009390">
    <property type="protein sequence ID" value="NXQ83729.1"/>
    <property type="molecule type" value="Genomic_DNA"/>
</dbReference>
<dbReference type="GO" id="GO:0035770">
    <property type="term" value="C:ribonucleoprotein granule"/>
    <property type="evidence" value="ECO:0007669"/>
    <property type="project" value="TreeGrafter"/>
</dbReference>
<name>A0A7L2GBI7_NYCGR</name>
<evidence type="ECO:0000256" key="2">
    <source>
        <dbReference type="ARBA" id="ARBA00023128"/>
    </source>
</evidence>
<feature type="non-terminal residue" evidence="4">
    <location>
        <position position="1"/>
    </location>
</feature>
<dbReference type="PROSITE" id="PS51286">
    <property type="entry name" value="RAP"/>
    <property type="match status" value="1"/>
</dbReference>
<dbReference type="PANTHER" id="PTHR21228:SF9">
    <property type="entry name" value="FAST KINASE DOMAIN-CONTAINING PROTEIN 3, MITOCHONDRIAL"/>
    <property type="match status" value="1"/>
</dbReference>
<evidence type="ECO:0000313" key="4">
    <source>
        <dbReference type="EMBL" id="NXQ83729.1"/>
    </source>
</evidence>
<protein>
    <submittedName>
        <fullName evidence="4">FAKD3 protein</fullName>
    </submittedName>
</protein>
<dbReference type="OrthoDB" id="9985850at2759"/>
<organism evidence="4 5">
    <name type="scientific">Nyctibius grandis</name>
    <name type="common">Great potoo</name>
    <dbReference type="NCBI Taxonomy" id="48427"/>
    <lineage>
        <taxon>Eukaryota</taxon>
        <taxon>Metazoa</taxon>
        <taxon>Chordata</taxon>
        <taxon>Craniata</taxon>
        <taxon>Vertebrata</taxon>
        <taxon>Euteleostomi</taxon>
        <taxon>Archelosauria</taxon>
        <taxon>Archosauria</taxon>
        <taxon>Dinosauria</taxon>
        <taxon>Saurischia</taxon>
        <taxon>Theropoda</taxon>
        <taxon>Coelurosauria</taxon>
        <taxon>Aves</taxon>
        <taxon>Neognathae</taxon>
        <taxon>Neoaves</taxon>
        <taxon>Strisores</taxon>
        <taxon>Caprimulgiformes</taxon>
        <taxon>Nyctibiidae</taxon>
        <taxon>Nyctibius</taxon>
    </lineage>
</organism>
<reference evidence="4 5" key="1">
    <citation type="submission" date="2019-09" db="EMBL/GenBank/DDBJ databases">
        <title>Bird 10,000 Genomes (B10K) Project - Family phase.</title>
        <authorList>
            <person name="Zhang G."/>
        </authorList>
    </citation>
    <scope>NUCLEOTIDE SEQUENCE [LARGE SCALE GENOMIC DNA]</scope>
    <source>
        <strain evidence="4">B10K-DU-001-56</strain>
        <tissue evidence="4">Muscle</tissue>
    </source>
</reference>
<dbReference type="Pfam" id="PF08373">
    <property type="entry name" value="RAP"/>
    <property type="match status" value="1"/>
</dbReference>
<dbReference type="GO" id="GO:0000963">
    <property type="term" value="P:mitochondrial RNA processing"/>
    <property type="evidence" value="ECO:0007669"/>
    <property type="project" value="TreeGrafter"/>
</dbReference>
<dbReference type="GO" id="GO:0044528">
    <property type="term" value="P:regulation of mitochondrial mRNA stability"/>
    <property type="evidence" value="ECO:0007669"/>
    <property type="project" value="InterPro"/>
</dbReference>
<evidence type="ECO:0000313" key="5">
    <source>
        <dbReference type="Proteomes" id="UP000567826"/>
    </source>
</evidence>
<dbReference type="SMART" id="SM00952">
    <property type="entry name" value="RAP"/>
    <property type="match status" value="1"/>
</dbReference>
<dbReference type="InterPro" id="IPR050870">
    <property type="entry name" value="FAST_kinase"/>
</dbReference>
<dbReference type="InterPro" id="IPR010622">
    <property type="entry name" value="FAST_Leu-rich"/>
</dbReference>
<accession>A0A7L2GBI7</accession>